<comment type="similarity">
    <text evidence="1 4">Belongs to the short-chain dehydrogenases/reductases (SDR) family.</text>
</comment>
<dbReference type="Gene3D" id="3.40.50.720">
    <property type="entry name" value="NAD(P)-binding Rossmann-like Domain"/>
    <property type="match status" value="1"/>
</dbReference>
<dbReference type="SUPFAM" id="SSF51735">
    <property type="entry name" value="NAD(P)-binding Rossmann-fold domains"/>
    <property type="match status" value="1"/>
</dbReference>
<accession>A0A7S0HX24</accession>
<gene>
    <name evidence="5" type="ORF">PANT1444_LOCUS17631</name>
</gene>
<dbReference type="PANTHER" id="PTHR44196:SF1">
    <property type="entry name" value="DEHYDROGENASE_REDUCTASE SDR FAMILY MEMBER 7B"/>
    <property type="match status" value="1"/>
</dbReference>
<evidence type="ECO:0000313" key="5">
    <source>
        <dbReference type="EMBL" id="CAD8504563.1"/>
    </source>
</evidence>
<dbReference type="PRINTS" id="PR00081">
    <property type="entry name" value="GDHRDH"/>
</dbReference>
<proteinExistence type="inferred from homology"/>
<sequence>MELSSRGATLMLSARREDRLAAVADGVAARGHPRPAVLTMDVADLDSLEAKASEAQTTLGRIDVLLCSAGIGQRTSAIMTSAEAHRNIMRTNFEGSVALTRGVLPSMIERSQGHIVLVSSVQGFFGQPYRSSYAASKAAVHGYFDALRAEVAASGVRVTTVMPGYIATDHAASAVGGDGKPDENVAKGVPPEELAIEIADAVAKGTPELVSAPLNARVAIWLRACWPSGLFWYMAKKA</sequence>
<dbReference type="PROSITE" id="PS00061">
    <property type="entry name" value="ADH_SHORT"/>
    <property type="match status" value="1"/>
</dbReference>
<dbReference type="GO" id="GO:0016020">
    <property type="term" value="C:membrane"/>
    <property type="evidence" value="ECO:0007669"/>
    <property type="project" value="TreeGrafter"/>
</dbReference>
<dbReference type="EMBL" id="HBEP01031273">
    <property type="protein sequence ID" value="CAD8504563.1"/>
    <property type="molecule type" value="Transcribed_RNA"/>
</dbReference>
<comment type="function">
    <text evidence="3">Putative oxidoreductase.</text>
</comment>
<dbReference type="InterPro" id="IPR036291">
    <property type="entry name" value="NAD(P)-bd_dom_sf"/>
</dbReference>
<dbReference type="AlphaFoldDB" id="A0A7S0HX24"/>
<evidence type="ECO:0000256" key="1">
    <source>
        <dbReference type="ARBA" id="ARBA00006484"/>
    </source>
</evidence>
<protein>
    <submittedName>
        <fullName evidence="5">Uncharacterized protein</fullName>
    </submittedName>
</protein>
<reference evidence="5" key="1">
    <citation type="submission" date="2021-01" db="EMBL/GenBank/DDBJ databases">
        <authorList>
            <person name="Corre E."/>
            <person name="Pelletier E."/>
            <person name="Niang G."/>
            <person name="Scheremetjew M."/>
            <person name="Finn R."/>
            <person name="Kale V."/>
            <person name="Holt S."/>
            <person name="Cochrane G."/>
            <person name="Meng A."/>
            <person name="Brown T."/>
            <person name="Cohen L."/>
        </authorList>
    </citation>
    <scope>NUCLEOTIDE SEQUENCE</scope>
    <source>
        <strain evidence="5">CCMP1374</strain>
    </source>
</reference>
<organism evidence="5">
    <name type="scientific">Phaeocystis antarctica</name>
    <dbReference type="NCBI Taxonomy" id="33657"/>
    <lineage>
        <taxon>Eukaryota</taxon>
        <taxon>Haptista</taxon>
        <taxon>Haptophyta</taxon>
        <taxon>Prymnesiophyceae</taxon>
        <taxon>Phaeocystales</taxon>
        <taxon>Phaeocystaceae</taxon>
        <taxon>Phaeocystis</taxon>
    </lineage>
</organism>
<dbReference type="PANTHER" id="PTHR44196">
    <property type="entry name" value="DEHYDROGENASE/REDUCTASE SDR FAMILY MEMBER 7B"/>
    <property type="match status" value="1"/>
</dbReference>
<dbReference type="PRINTS" id="PR00080">
    <property type="entry name" value="SDRFAMILY"/>
</dbReference>
<dbReference type="GO" id="GO:0016491">
    <property type="term" value="F:oxidoreductase activity"/>
    <property type="evidence" value="ECO:0007669"/>
    <property type="project" value="UniProtKB-KW"/>
</dbReference>
<evidence type="ECO:0000256" key="4">
    <source>
        <dbReference type="RuleBase" id="RU000363"/>
    </source>
</evidence>
<evidence type="ECO:0000256" key="2">
    <source>
        <dbReference type="ARBA" id="ARBA00023002"/>
    </source>
</evidence>
<keyword evidence="2" id="KW-0560">Oxidoreductase</keyword>
<evidence type="ECO:0000256" key="3">
    <source>
        <dbReference type="ARBA" id="ARBA00037096"/>
    </source>
</evidence>
<dbReference type="InterPro" id="IPR020904">
    <property type="entry name" value="Sc_DH/Rdtase_CS"/>
</dbReference>
<dbReference type="InterPro" id="IPR002347">
    <property type="entry name" value="SDR_fam"/>
</dbReference>
<name>A0A7S0HX24_9EUKA</name>
<dbReference type="Pfam" id="PF00106">
    <property type="entry name" value="adh_short"/>
    <property type="match status" value="1"/>
</dbReference>